<keyword evidence="6" id="KW-1185">Reference proteome</keyword>
<dbReference type="InterPro" id="IPR006143">
    <property type="entry name" value="RND_pump_MFP"/>
</dbReference>
<dbReference type="GO" id="GO:1990281">
    <property type="term" value="C:efflux pump complex"/>
    <property type="evidence" value="ECO:0007669"/>
    <property type="project" value="TreeGrafter"/>
</dbReference>
<dbReference type="Gene3D" id="2.40.50.100">
    <property type="match status" value="1"/>
</dbReference>
<dbReference type="Proteomes" id="UP000184543">
    <property type="component" value="Unassembled WGS sequence"/>
</dbReference>
<dbReference type="InterPro" id="IPR058625">
    <property type="entry name" value="MdtA-like_BSH"/>
</dbReference>
<feature type="domain" description="YknX-like C-terminal permuted SH3-like" evidence="4">
    <location>
        <begin position="272"/>
        <end position="337"/>
    </location>
</feature>
<protein>
    <submittedName>
        <fullName evidence="5">RND family efflux transporter, MFP subunit</fullName>
    </submittedName>
</protein>
<dbReference type="EMBL" id="FQYU01000002">
    <property type="protein sequence ID" value="SHJ11021.1"/>
    <property type="molecule type" value="Genomic_DNA"/>
</dbReference>
<evidence type="ECO:0000259" key="3">
    <source>
        <dbReference type="Pfam" id="PF25954"/>
    </source>
</evidence>
<dbReference type="Pfam" id="PF25917">
    <property type="entry name" value="BSH_RND"/>
    <property type="match status" value="1"/>
</dbReference>
<dbReference type="GO" id="GO:0015562">
    <property type="term" value="F:efflux transmembrane transporter activity"/>
    <property type="evidence" value="ECO:0007669"/>
    <property type="project" value="TreeGrafter"/>
</dbReference>
<organism evidence="5 6">
    <name type="scientific">Pseudozobellia thermophila</name>
    <dbReference type="NCBI Taxonomy" id="192903"/>
    <lineage>
        <taxon>Bacteria</taxon>
        <taxon>Pseudomonadati</taxon>
        <taxon>Bacteroidota</taxon>
        <taxon>Flavobacteriia</taxon>
        <taxon>Flavobacteriales</taxon>
        <taxon>Flavobacteriaceae</taxon>
        <taxon>Pseudozobellia</taxon>
    </lineage>
</organism>
<evidence type="ECO:0000313" key="5">
    <source>
        <dbReference type="EMBL" id="SHJ11021.1"/>
    </source>
</evidence>
<evidence type="ECO:0000259" key="2">
    <source>
        <dbReference type="Pfam" id="PF25917"/>
    </source>
</evidence>
<dbReference type="STRING" id="192903.SAMN04488513_102865"/>
<feature type="domain" description="CusB-like beta-barrel" evidence="3">
    <location>
        <begin position="189"/>
        <end position="258"/>
    </location>
</feature>
<comment type="similarity">
    <text evidence="1">Belongs to the membrane fusion protein (MFP) (TC 8.A.1) family.</text>
</comment>
<evidence type="ECO:0000259" key="4">
    <source>
        <dbReference type="Pfam" id="PF25989"/>
    </source>
</evidence>
<dbReference type="RefSeq" id="WP_072992860.1">
    <property type="nucleotide sequence ID" value="NZ_FQYU01000002.1"/>
</dbReference>
<dbReference type="InterPro" id="IPR058792">
    <property type="entry name" value="Beta-barrel_RND_2"/>
</dbReference>
<evidence type="ECO:0000256" key="1">
    <source>
        <dbReference type="ARBA" id="ARBA00009477"/>
    </source>
</evidence>
<dbReference type="Gene3D" id="2.40.420.20">
    <property type="match status" value="1"/>
</dbReference>
<dbReference type="Gene3D" id="1.10.287.470">
    <property type="entry name" value="Helix hairpin bin"/>
    <property type="match status" value="1"/>
</dbReference>
<dbReference type="Pfam" id="PF25989">
    <property type="entry name" value="YknX_C"/>
    <property type="match status" value="1"/>
</dbReference>
<dbReference type="AlphaFoldDB" id="A0A1M6GM71"/>
<sequence>MALSLLLAVSCGEEERQETKKTIKVQVMDVGTDLSNSNHSVLEYSGTISSDATVNASFQVSGTVLQIPVQIGDFVKKNQLLAQIDPSVYTSRYEQQRAQEQLAKENFERINEVYSKGSIAEIRMLEAKSQYEQAKAAANMTYQNVRHTKIYAPMDGYISEQFMEAGDLAQPGQPVVEIMNIKAVKAVIPIPDGEINTLGKGDTATVKIPALANYEISGVVDEISIQANQGSPVYAAYVQLDNSDKTIKPGMACTVTFSNLEHKKGGGQSLIIPSECIAVTEDGKHFVYVVDQDHAERRYVQIGKLYDNGIAIEDGLGQGDKLIVSGYHKLTQSTPVEIVKKAN</sequence>
<reference evidence="6" key="1">
    <citation type="submission" date="2016-11" db="EMBL/GenBank/DDBJ databases">
        <authorList>
            <person name="Varghese N."/>
            <person name="Submissions S."/>
        </authorList>
    </citation>
    <scope>NUCLEOTIDE SEQUENCE [LARGE SCALE GENOMIC DNA]</scope>
    <source>
        <strain evidence="6">DSM 19858</strain>
    </source>
</reference>
<dbReference type="OrthoDB" id="9806939at2"/>
<name>A0A1M6GM71_9FLAO</name>
<evidence type="ECO:0000313" key="6">
    <source>
        <dbReference type="Proteomes" id="UP000184543"/>
    </source>
</evidence>
<dbReference type="InterPro" id="IPR058637">
    <property type="entry name" value="YknX-like_C"/>
</dbReference>
<accession>A0A1M6GM71</accession>
<dbReference type="PANTHER" id="PTHR30469">
    <property type="entry name" value="MULTIDRUG RESISTANCE PROTEIN MDTA"/>
    <property type="match status" value="1"/>
</dbReference>
<dbReference type="NCBIfam" id="TIGR01730">
    <property type="entry name" value="RND_mfp"/>
    <property type="match status" value="1"/>
</dbReference>
<proteinExistence type="inferred from homology"/>
<dbReference type="SUPFAM" id="SSF111369">
    <property type="entry name" value="HlyD-like secretion proteins"/>
    <property type="match status" value="1"/>
</dbReference>
<dbReference type="Pfam" id="PF25954">
    <property type="entry name" value="Beta-barrel_RND_2"/>
    <property type="match status" value="1"/>
</dbReference>
<gene>
    <name evidence="5" type="ORF">SAMN04488513_102865</name>
</gene>
<dbReference type="Gene3D" id="2.40.30.170">
    <property type="match status" value="1"/>
</dbReference>
<feature type="domain" description="Multidrug resistance protein MdtA-like barrel-sandwich hybrid" evidence="2">
    <location>
        <begin position="54"/>
        <end position="175"/>
    </location>
</feature>